<evidence type="ECO:0000259" key="1">
    <source>
        <dbReference type="Pfam" id="PF11976"/>
    </source>
</evidence>
<feature type="domain" description="Rad60/SUMO-like" evidence="1">
    <location>
        <begin position="3"/>
        <end position="49"/>
    </location>
</feature>
<proteinExistence type="predicted"/>
<organism evidence="2 3">
    <name type="scientific">Cyclotella atomus</name>
    <dbReference type="NCBI Taxonomy" id="382360"/>
    <lineage>
        <taxon>Eukaryota</taxon>
        <taxon>Sar</taxon>
        <taxon>Stramenopiles</taxon>
        <taxon>Ochrophyta</taxon>
        <taxon>Bacillariophyta</taxon>
        <taxon>Coscinodiscophyceae</taxon>
        <taxon>Thalassiosirophycidae</taxon>
        <taxon>Stephanodiscales</taxon>
        <taxon>Stephanodiscaceae</taxon>
        <taxon>Cyclotella</taxon>
    </lineage>
</organism>
<dbReference type="Proteomes" id="UP001530400">
    <property type="component" value="Unassembled WGS sequence"/>
</dbReference>
<evidence type="ECO:0000313" key="2">
    <source>
        <dbReference type="EMBL" id="KAL3784339.1"/>
    </source>
</evidence>
<dbReference type="AlphaFoldDB" id="A0ABD3P965"/>
<protein>
    <recommendedName>
        <fullName evidence="1">Rad60/SUMO-like domain-containing protein</fullName>
    </recommendedName>
</protein>
<evidence type="ECO:0000313" key="3">
    <source>
        <dbReference type="Proteomes" id="UP001530400"/>
    </source>
</evidence>
<dbReference type="PANTHER" id="PTHR10562">
    <property type="entry name" value="SMALL UBIQUITIN-RELATED MODIFIER"/>
    <property type="match status" value="1"/>
</dbReference>
<dbReference type="Gene3D" id="3.10.20.90">
    <property type="entry name" value="Phosphatidylinositol 3-kinase Catalytic Subunit, Chain A, domain 1"/>
    <property type="match status" value="1"/>
</dbReference>
<comment type="caution">
    <text evidence="2">The sequence shown here is derived from an EMBL/GenBank/DDBJ whole genome shotgun (WGS) entry which is preliminary data.</text>
</comment>
<keyword evidence="3" id="KW-1185">Reference proteome</keyword>
<dbReference type="EMBL" id="JALLPJ020000731">
    <property type="protein sequence ID" value="KAL3784339.1"/>
    <property type="molecule type" value="Genomic_DNA"/>
</dbReference>
<accession>A0ABD3P965</accession>
<dbReference type="CDD" id="cd01763">
    <property type="entry name" value="Ubl_SUMO_like"/>
    <property type="match status" value="1"/>
</dbReference>
<dbReference type="InterPro" id="IPR029071">
    <property type="entry name" value="Ubiquitin-like_domsf"/>
</dbReference>
<name>A0ABD3P965_9STRA</name>
<dbReference type="SUPFAM" id="SSF54236">
    <property type="entry name" value="Ubiquitin-like"/>
    <property type="match status" value="1"/>
</dbReference>
<dbReference type="Pfam" id="PF11976">
    <property type="entry name" value="Rad60-SLD"/>
    <property type="match status" value="1"/>
</dbReference>
<dbReference type="InterPro" id="IPR022617">
    <property type="entry name" value="Rad60/SUMO-like_dom"/>
</dbReference>
<gene>
    <name evidence="2" type="ORF">ACHAWO_012182</name>
</gene>
<sequence>MLKIFNAYTSRKGVDVDALCFLCDGNRIKPEDTPKMLELEGQDMIQVVLHQHGGMQCL</sequence>
<reference evidence="2 3" key="1">
    <citation type="submission" date="2024-10" db="EMBL/GenBank/DDBJ databases">
        <title>Updated reference genomes for cyclostephanoid diatoms.</title>
        <authorList>
            <person name="Roberts W.R."/>
            <person name="Alverson A.J."/>
        </authorList>
    </citation>
    <scope>NUCLEOTIDE SEQUENCE [LARGE SCALE GENOMIC DNA]</scope>
    <source>
        <strain evidence="2 3">AJA010-31</strain>
    </source>
</reference>